<accession>A0ABN1K646</accession>
<feature type="chain" id="PRO_5045549159" description="DUF4124 domain-containing protein" evidence="2">
    <location>
        <begin position="25"/>
        <end position="171"/>
    </location>
</feature>
<organism evidence="3 4">
    <name type="scientific">Ideonella azotifigens</name>
    <dbReference type="NCBI Taxonomy" id="513160"/>
    <lineage>
        <taxon>Bacteria</taxon>
        <taxon>Pseudomonadati</taxon>
        <taxon>Pseudomonadota</taxon>
        <taxon>Betaproteobacteria</taxon>
        <taxon>Burkholderiales</taxon>
        <taxon>Sphaerotilaceae</taxon>
        <taxon>Ideonella</taxon>
    </lineage>
</organism>
<evidence type="ECO:0000256" key="2">
    <source>
        <dbReference type="SAM" id="SignalP"/>
    </source>
</evidence>
<gene>
    <name evidence="3" type="ORF">GCM10009107_33740</name>
</gene>
<feature type="compositionally biased region" description="Basic and acidic residues" evidence="1">
    <location>
        <begin position="53"/>
        <end position="111"/>
    </location>
</feature>
<dbReference type="Proteomes" id="UP001500279">
    <property type="component" value="Unassembled WGS sequence"/>
</dbReference>
<proteinExistence type="predicted"/>
<evidence type="ECO:0000313" key="4">
    <source>
        <dbReference type="Proteomes" id="UP001500279"/>
    </source>
</evidence>
<comment type="caution">
    <text evidence="3">The sequence shown here is derived from an EMBL/GenBank/DDBJ whole genome shotgun (WGS) entry which is preliminary data.</text>
</comment>
<evidence type="ECO:0008006" key="5">
    <source>
        <dbReference type="Google" id="ProtNLM"/>
    </source>
</evidence>
<reference evidence="3 4" key="1">
    <citation type="journal article" date="2019" name="Int. J. Syst. Evol. Microbiol.">
        <title>The Global Catalogue of Microorganisms (GCM) 10K type strain sequencing project: providing services to taxonomists for standard genome sequencing and annotation.</title>
        <authorList>
            <consortium name="The Broad Institute Genomics Platform"/>
            <consortium name="The Broad Institute Genome Sequencing Center for Infectious Disease"/>
            <person name="Wu L."/>
            <person name="Ma J."/>
        </authorList>
    </citation>
    <scope>NUCLEOTIDE SEQUENCE [LARGE SCALE GENOMIC DNA]</scope>
    <source>
        <strain evidence="3 4">JCM 15503</strain>
    </source>
</reference>
<sequence>MHTGCSKALALAASLLAVAGGSQAAMIYRCGQTYQQVPCEGGKALNTAPAPSEEQRRQAQERADAEQRLANDMAEDRHRQEAADAKARAKDEAASERERKAAAKSARKDAEASEQVVLACPSPVYVELAPGEKKKAGKSKSGCPAVIYVPAPAKPAASAAVVAQQPAPKKK</sequence>
<dbReference type="EMBL" id="BAAAEW010000022">
    <property type="protein sequence ID" value="GAA0755844.1"/>
    <property type="molecule type" value="Genomic_DNA"/>
</dbReference>
<feature type="region of interest" description="Disordered" evidence="1">
    <location>
        <begin position="40"/>
        <end position="113"/>
    </location>
</feature>
<protein>
    <recommendedName>
        <fullName evidence="5">DUF4124 domain-containing protein</fullName>
    </recommendedName>
</protein>
<evidence type="ECO:0000313" key="3">
    <source>
        <dbReference type="EMBL" id="GAA0755844.1"/>
    </source>
</evidence>
<keyword evidence="2" id="KW-0732">Signal</keyword>
<feature type="signal peptide" evidence="2">
    <location>
        <begin position="1"/>
        <end position="24"/>
    </location>
</feature>
<evidence type="ECO:0000256" key="1">
    <source>
        <dbReference type="SAM" id="MobiDB-lite"/>
    </source>
</evidence>
<dbReference type="RefSeq" id="WP_141284884.1">
    <property type="nucleotide sequence ID" value="NZ_BAAAEW010000022.1"/>
</dbReference>
<keyword evidence="4" id="KW-1185">Reference proteome</keyword>
<name>A0ABN1K646_9BURK</name>